<dbReference type="PANTHER" id="PTHR33692">
    <property type="entry name" value="RIBOSOME MATURATION FACTOR RIMM"/>
    <property type="match status" value="1"/>
</dbReference>
<dbReference type="PANTHER" id="PTHR33692:SF1">
    <property type="entry name" value="RIBOSOME MATURATION FACTOR RIMM"/>
    <property type="match status" value="1"/>
</dbReference>
<organism evidence="8 9">
    <name type="scientific">Methylocaldum szegediense</name>
    <dbReference type="NCBI Taxonomy" id="73780"/>
    <lineage>
        <taxon>Bacteria</taxon>
        <taxon>Pseudomonadati</taxon>
        <taxon>Pseudomonadota</taxon>
        <taxon>Gammaproteobacteria</taxon>
        <taxon>Methylococcales</taxon>
        <taxon>Methylococcaceae</taxon>
        <taxon>Methylocaldum</taxon>
    </lineage>
</organism>
<dbReference type="SUPFAM" id="SSF50447">
    <property type="entry name" value="Translation proteins"/>
    <property type="match status" value="1"/>
</dbReference>
<dbReference type="InterPro" id="IPR009000">
    <property type="entry name" value="Transl_B-barrel_sf"/>
</dbReference>
<comment type="subunit">
    <text evidence="5">Binds ribosomal protein uS19.</text>
</comment>
<comment type="similarity">
    <text evidence="5">Belongs to the RimM family.</text>
</comment>
<evidence type="ECO:0000259" key="7">
    <source>
        <dbReference type="Pfam" id="PF24986"/>
    </source>
</evidence>
<name>A0ABM9I5S0_9GAMM</name>
<dbReference type="InterPro" id="IPR011033">
    <property type="entry name" value="PRC_barrel-like_sf"/>
</dbReference>
<evidence type="ECO:0000313" key="8">
    <source>
        <dbReference type="EMBL" id="CAI8910778.1"/>
    </source>
</evidence>
<accession>A0ABM9I5S0</accession>
<dbReference type="Pfam" id="PF24986">
    <property type="entry name" value="PRC_RimM"/>
    <property type="match status" value="1"/>
</dbReference>
<evidence type="ECO:0000256" key="5">
    <source>
        <dbReference type="HAMAP-Rule" id="MF_00014"/>
    </source>
</evidence>
<comment type="domain">
    <text evidence="5">The PRC barrel domain binds ribosomal protein uS19.</text>
</comment>
<keyword evidence="3 5" id="KW-0698">rRNA processing</keyword>
<keyword evidence="9" id="KW-1185">Reference proteome</keyword>
<dbReference type="Gene3D" id="2.40.30.60">
    <property type="entry name" value="RimM"/>
    <property type="match status" value="1"/>
</dbReference>
<dbReference type="Proteomes" id="UP001162030">
    <property type="component" value="Chromosome"/>
</dbReference>
<comment type="function">
    <text evidence="5">An accessory protein needed during the final step in the assembly of 30S ribosomal subunit, possibly for assembly of the head region. Essential for efficient processing of 16S rRNA. May be needed both before and after RbfA during the maturation of 16S rRNA. It has affinity for free ribosomal 30S subunits but not for 70S ribosomes.</text>
</comment>
<keyword evidence="2 5" id="KW-0690">Ribosome biogenesis</keyword>
<dbReference type="InterPro" id="IPR036976">
    <property type="entry name" value="RimM_N_sf"/>
</dbReference>
<feature type="domain" description="RimM N-terminal" evidence="6">
    <location>
        <begin position="8"/>
        <end position="88"/>
    </location>
</feature>
<dbReference type="NCBIfam" id="TIGR02273">
    <property type="entry name" value="16S_RimM"/>
    <property type="match status" value="1"/>
</dbReference>
<dbReference type="RefSeq" id="WP_026609225.1">
    <property type="nucleotide sequence ID" value="NZ_OX458333.1"/>
</dbReference>
<keyword evidence="1 5" id="KW-0963">Cytoplasm</keyword>
<sequence length="166" mass="18493">MGRQIIAGEVAGAFGVRGWVKVRSYTEPPDNIVGYSPWLIGNEAARKEFKVVSGRRHGNWMVVCLEGVDTRDQALQLSGLKIFVDRSQFEPTKPGEYYWADLIGLEVRETSGRSLGTVVSMMETGANDVMVVQGERERLIPFVVGEFVKSVDLNQGVLIVDWDPDF</sequence>
<evidence type="ECO:0000313" key="9">
    <source>
        <dbReference type="Proteomes" id="UP001162030"/>
    </source>
</evidence>
<comment type="subcellular location">
    <subcellularLocation>
        <location evidence="5">Cytoplasm</location>
    </subcellularLocation>
</comment>
<dbReference type="Pfam" id="PF01782">
    <property type="entry name" value="RimM"/>
    <property type="match status" value="1"/>
</dbReference>
<dbReference type="EMBL" id="OX458333">
    <property type="protein sequence ID" value="CAI8910778.1"/>
    <property type="molecule type" value="Genomic_DNA"/>
</dbReference>
<keyword evidence="4 5" id="KW-0143">Chaperone</keyword>
<protein>
    <recommendedName>
        <fullName evidence="5">Ribosome maturation factor RimM</fullName>
    </recommendedName>
</protein>
<dbReference type="HAMAP" id="MF_00014">
    <property type="entry name" value="Ribosome_mat_RimM"/>
    <property type="match status" value="1"/>
</dbReference>
<proteinExistence type="inferred from homology"/>
<dbReference type="InterPro" id="IPR002676">
    <property type="entry name" value="RimM_N"/>
</dbReference>
<dbReference type="InterPro" id="IPR011961">
    <property type="entry name" value="RimM"/>
</dbReference>
<dbReference type="Gene3D" id="2.30.30.240">
    <property type="entry name" value="PRC-barrel domain"/>
    <property type="match status" value="1"/>
</dbReference>
<evidence type="ECO:0000256" key="2">
    <source>
        <dbReference type="ARBA" id="ARBA00022517"/>
    </source>
</evidence>
<evidence type="ECO:0000256" key="4">
    <source>
        <dbReference type="ARBA" id="ARBA00023186"/>
    </source>
</evidence>
<feature type="domain" description="Ribosome maturation factor RimM PRC barrel" evidence="7">
    <location>
        <begin position="99"/>
        <end position="163"/>
    </location>
</feature>
<evidence type="ECO:0000256" key="1">
    <source>
        <dbReference type="ARBA" id="ARBA00022490"/>
    </source>
</evidence>
<dbReference type="SUPFAM" id="SSF50346">
    <property type="entry name" value="PRC-barrel domain"/>
    <property type="match status" value="1"/>
</dbReference>
<dbReference type="InterPro" id="IPR056792">
    <property type="entry name" value="PRC_RimM"/>
</dbReference>
<evidence type="ECO:0000259" key="6">
    <source>
        <dbReference type="Pfam" id="PF01782"/>
    </source>
</evidence>
<evidence type="ECO:0000256" key="3">
    <source>
        <dbReference type="ARBA" id="ARBA00022552"/>
    </source>
</evidence>
<gene>
    <name evidence="5 8" type="primary">rimM</name>
    <name evidence="8" type="ORF">MSZNOR_3636</name>
</gene>
<reference evidence="8 9" key="1">
    <citation type="submission" date="2023-03" db="EMBL/GenBank/DDBJ databases">
        <authorList>
            <person name="Pearce D."/>
        </authorList>
    </citation>
    <scope>NUCLEOTIDE SEQUENCE [LARGE SCALE GENOMIC DNA]</scope>
    <source>
        <strain evidence="8">Msz</strain>
    </source>
</reference>